<evidence type="ECO:0000256" key="1">
    <source>
        <dbReference type="ARBA" id="ARBA00004651"/>
    </source>
</evidence>
<dbReference type="KEGG" id="mod:AS202_06250"/>
<dbReference type="GO" id="GO:0005886">
    <property type="term" value="C:plasma membrane"/>
    <property type="evidence" value="ECO:0007669"/>
    <property type="project" value="UniProtKB-SubCell"/>
</dbReference>
<gene>
    <name evidence="6" type="ORF">AS202_06250</name>
</gene>
<accession>A0A0S7EF58</accession>
<keyword evidence="2" id="KW-1003">Cell membrane</keyword>
<proteinExistence type="predicted"/>
<dbReference type="EMBL" id="CP013690">
    <property type="protein sequence ID" value="ALU25758.1"/>
    <property type="molecule type" value="Genomic_DNA"/>
</dbReference>
<evidence type="ECO:0000256" key="4">
    <source>
        <dbReference type="ARBA" id="ARBA00022989"/>
    </source>
</evidence>
<dbReference type="PANTHER" id="PTHR30250">
    <property type="entry name" value="PST FAMILY PREDICTED COLANIC ACID TRANSPORTER"/>
    <property type="match status" value="1"/>
</dbReference>
<protein>
    <submittedName>
        <fullName evidence="6">Polysaccharide biosynthesis protein</fullName>
    </submittedName>
</protein>
<dbReference type="eggNOG" id="COG2244">
    <property type="taxonomic scope" value="Bacteria"/>
</dbReference>
<dbReference type="InterPro" id="IPR002797">
    <property type="entry name" value="Polysacc_synth"/>
</dbReference>
<comment type="subcellular location">
    <subcellularLocation>
        <location evidence="1">Cell membrane</location>
        <topology evidence="1">Multi-pass membrane protein</topology>
    </subcellularLocation>
</comment>
<evidence type="ECO:0000313" key="6">
    <source>
        <dbReference type="EMBL" id="ALU25758.1"/>
    </source>
</evidence>
<dbReference type="PANTHER" id="PTHR30250:SF11">
    <property type="entry name" value="O-ANTIGEN TRANSPORTER-RELATED"/>
    <property type="match status" value="1"/>
</dbReference>
<dbReference type="RefSeq" id="WP_006257769.1">
    <property type="nucleotide sequence ID" value="NZ_BCMQ01000002.1"/>
</dbReference>
<keyword evidence="3" id="KW-0812">Transmembrane</keyword>
<keyword evidence="4" id="KW-1133">Transmembrane helix</keyword>
<dbReference type="InterPro" id="IPR050833">
    <property type="entry name" value="Poly_Biosynth_Transport"/>
</dbReference>
<name>A0A0S7EF58_9FLAO</name>
<dbReference type="Pfam" id="PF01943">
    <property type="entry name" value="Polysacc_synt"/>
    <property type="match status" value="1"/>
</dbReference>
<sequence length="485" mass="55839">MSIYKKIFKQTAIYGLAAVFPKVIGFFLVPFHTDLMQNNDYGQYSVIFSIMMFLNVILSFGMETAFFRFYNKQEDKKEVINNSLLFLGCTTLLFAIISVLTLDFWASILSVSNELLYYVLFILVLDALVIVPFAKLRADQRPLYYSAIRIANVCIYTALNIFFLYYLPKLNNAYPDSIFNTIYKEGNQVVYIFIANLVASLFTFLVFYKDYFSIKFKFNKELNKQMLTYSFPIMVGGLAFAVNEGFDKILLERLLPADIALSEVGKYAACYKLGLFMVLFRQAYTLGIEPFFFNYAKNDDAPTKYATITKYFTIFGSMIMLGVIVFADVLKVLFIRNESYWDAMIVVPLIILANLCMGIYTNLSVWYKLRDKTAIGAYISIMGAVFTLIFNFILIPIWGYMGSAIATLIAYASMMLVSYVMGQKHYPIPYDKRAIGGYLGISILLSFIYFYCFRENYFIGIAFILVFLGIIYKFENAMIKKIIKR</sequence>
<organism evidence="6 7">
    <name type="scientific">Myroides odoratimimus</name>
    <dbReference type="NCBI Taxonomy" id="76832"/>
    <lineage>
        <taxon>Bacteria</taxon>
        <taxon>Pseudomonadati</taxon>
        <taxon>Bacteroidota</taxon>
        <taxon>Flavobacteriia</taxon>
        <taxon>Flavobacteriales</taxon>
        <taxon>Flavobacteriaceae</taxon>
        <taxon>Myroides</taxon>
    </lineage>
</organism>
<reference evidence="6 7" key="1">
    <citation type="journal article" date="2016" name="J. Zhejiang Univ. Sci. B">
        <title>Antibiotic resistance mechanisms of Myroides sp.</title>
        <authorList>
            <person name="Hu S."/>
            <person name="Yuan S."/>
            <person name="Qu H."/>
            <person name="Jiang T."/>
            <person name="Zhou Y."/>
            <person name="Wang M."/>
            <person name="Ming D."/>
        </authorList>
    </citation>
    <scope>NUCLEOTIDE SEQUENCE [LARGE SCALE GENOMIC DNA]</scope>
    <source>
        <strain evidence="6 7">PR63039</strain>
    </source>
</reference>
<dbReference type="Proteomes" id="UP000069030">
    <property type="component" value="Chromosome"/>
</dbReference>
<evidence type="ECO:0000256" key="3">
    <source>
        <dbReference type="ARBA" id="ARBA00022692"/>
    </source>
</evidence>
<dbReference type="AlphaFoldDB" id="A0A0S7EF58"/>
<keyword evidence="5" id="KW-0472">Membrane</keyword>
<evidence type="ECO:0000256" key="2">
    <source>
        <dbReference type="ARBA" id="ARBA00022475"/>
    </source>
</evidence>
<evidence type="ECO:0000256" key="5">
    <source>
        <dbReference type="ARBA" id="ARBA00023136"/>
    </source>
</evidence>
<evidence type="ECO:0000313" key="7">
    <source>
        <dbReference type="Proteomes" id="UP000069030"/>
    </source>
</evidence>